<accession>A0A9X8MLN7</accession>
<dbReference type="EMBL" id="FRBK01000002">
    <property type="protein sequence ID" value="SHL02661.1"/>
    <property type="molecule type" value="Genomic_DNA"/>
</dbReference>
<sequence length="201" mass="21430">MTSGPDVRDPADPPTPPPPSLPRRLRARLRDVGWRLRGAGRWLRAHARHALVVGVATSVVGALATFAVDQLPKLYQDPPPRCPGAGCEGKDPQSTGCGVEAATFEPAVGNPVRLHLRYSKRCGAVWARIVAGAVGDSVTVSVTGGSSRSAFIASNHDVFTPMASVGGTFRVRFCAVPTTNPNRSRSWVKYCFEASEASPWE</sequence>
<evidence type="ECO:0008006" key="4">
    <source>
        <dbReference type="Google" id="ProtNLM"/>
    </source>
</evidence>
<feature type="compositionally biased region" description="Basic and acidic residues" evidence="1">
    <location>
        <begin position="1"/>
        <end position="11"/>
    </location>
</feature>
<dbReference type="Pfam" id="PF10901">
    <property type="entry name" value="DUF2690"/>
    <property type="match status" value="1"/>
</dbReference>
<evidence type="ECO:0000313" key="2">
    <source>
        <dbReference type="EMBL" id="SHL02661.1"/>
    </source>
</evidence>
<protein>
    <recommendedName>
        <fullName evidence="4">DUF2690 domain-containing protein</fullName>
    </recommendedName>
</protein>
<dbReference type="InterPro" id="IPR021224">
    <property type="entry name" value="DUF2690"/>
</dbReference>
<comment type="caution">
    <text evidence="2">The sequence shown here is derived from an EMBL/GenBank/DDBJ whole genome shotgun (WGS) entry which is preliminary data.</text>
</comment>
<organism evidence="2 3">
    <name type="scientific">Streptomyces yunnanensis</name>
    <dbReference type="NCBI Taxonomy" id="156453"/>
    <lineage>
        <taxon>Bacteria</taxon>
        <taxon>Bacillati</taxon>
        <taxon>Actinomycetota</taxon>
        <taxon>Actinomycetes</taxon>
        <taxon>Kitasatosporales</taxon>
        <taxon>Streptomycetaceae</taxon>
        <taxon>Streptomyces</taxon>
    </lineage>
</organism>
<gene>
    <name evidence="2" type="ORF">SAMN05216268_102288</name>
</gene>
<name>A0A9X8MLN7_9ACTN</name>
<dbReference type="AlphaFoldDB" id="A0A9X8MLN7"/>
<dbReference type="RefSeq" id="WP_073442852.1">
    <property type="nucleotide sequence ID" value="NZ_FRBK01000002.1"/>
</dbReference>
<reference evidence="3" key="1">
    <citation type="submission" date="2016-11" db="EMBL/GenBank/DDBJ databases">
        <authorList>
            <person name="Jaros S."/>
            <person name="Januszkiewicz K."/>
            <person name="Wedrychowicz H."/>
        </authorList>
    </citation>
    <scope>NUCLEOTIDE SEQUENCE [LARGE SCALE GENOMIC DNA]</scope>
    <source>
        <strain evidence="3">CGMCC 4.3555</strain>
    </source>
</reference>
<evidence type="ECO:0000313" key="3">
    <source>
        <dbReference type="Proteomes" id="UP000184388"/>
    </source>
</evidence>
<evidence type="ECO:0000256" key="1">
    <source>
        <dbReference type="SAM" id="MobiDB-lite"/>
    </source>
</evidence>
<dbReference type="Proteomes" id="UP000184388">
    <property type="component" value="Unassembled WGS sequence"/>
</dbReference>
<proteinExistence type="predicted"/>
<feature type="region of interest" description="Disordered" evidence="1">
    <location>
        <begin position="1"/>
        <end position="23"/>
    </location>
</feature>
<feature type="compositionally biased region" description="Pro residues" evidence="1">
    <location>
        <begin position="12"/>
        <end position="21"/>
    </location>
</feature>